<dbReference type="GO" id="GO:0003677">
    <property type="term" value="F:DNA binding"/>
    <property type="evidence" value="ECO:0007669"/>
    <property type="project" value="InterPro"/>
</dbReference>
<reference evidence="2 3" key="1">
    <citation type="submission" date="2019-09" db="EMBL/GenBank/DDBJ databases">
        <title>Draft genome sequences of 48 bacterial type strains from the CCUG.</title>
        <authorList>
            <person name="Tunovic T."/>
            <person name="Pineiro-Iglesias B."/>
            <person name="Unosson C."/>
            <person name="Inganas E."/>
            <person name="Ohlen M."/>
            <person name="Cardew S."/>
            <person name="Jensie-Markopoulos S."/>
            <person name="Salva-Serra F."/>
            <person name="Jaen-Luchoro D."/>
            <person name="Karlsson R."/>
            <person name="Svensson-Stadler L."/>
            <person name="Chun J."/>
            <person name="Moore E."/>
        </authorList>
    </citation>
    <scope>NUCLEOTIDE SEQUENCE [LARGE SCALE GENOMIC DNA]</scope>
    <source>
        <strain evidence="2 3">CCUG 54555</strain>
    </source>
</reference>
<evidence type="ECO:0000313" key="2">
    <source>
        <dbReference type="EMBL" id="KAB0630647.1"/>
    </source>
</evidence>
<protein>
    <submittedName>
        <fullName evidence="2">Replication-associated recombination protein A</fullName>
    </submittedName>
</protein>
<evidence type="ECO:0000313" key="3">
    <source>
        <dbReference type="Proteomes" id="UP000430232"/>
    </source>
</evidence>
<organism evidence="2 3">
    <name type="scientific">Burkholderia latens</name>
    <dbReference type="NCBI Taxonomy" id="488446"/>
    <lineage>
        <taxon>Bacteria</taxon>
        <taxon>Pseudomonadati</taxon>
        <taxon>Pseudomonadota</taxon>
        <taxon>Betaproteobacteria</taxon>
        <taxon>Burkholderiales</taxon>
        <taxon>Burkholderiaceae</taxon>
        <taxon>Burkholderia</taxon>
        <taxon>Burkholderia cepacia complex</taxon>
    </lineage>
</organism>
<dbReference type="InterPro" id="IPR021886">
    <property type="entry name" value="MgsA_C"/>
</dbReference>
<evidence type="ECO:0000259" key="1">
    <source>
        <dbReference type="Pfam" id="PF12002"/>
    </source>
</evidence>
<dbReference type="GO" id="GO:0006260">
    <property type="term" value="P:DNA replication"/>
    <property type="evidence" value="ECO:0007669"/>
    <property type="project" value="InterPro"/>
</dbReference>
<dbReference type="Pfam" id="PF12002">
    <property type="entry name" value="MgsA_C"/>
    <property type="match status" value="1"/>
</dbReference>
<gene>
    <name evidence="2" type="ORF">F7R21_33990</name>
</gene>
<dbReference type="InterPro" id="IPR008921">
    <property type="entry name" value="DNA_pol3_clamp-load_cplx_C"/>
</dbReference>
<feature type="non-terminal residue" evidence="2">
    <location>
        <position position="1"/>
    </location>
</feature>
<sequence length="55" mass="6887">VDYLYPHHYPEHFVLQDYLPPELKGTKLYESARNKREVEGERLQQRRWMQEQQQQ</sequence>
<dbReference type="RefSeq" id="WP_212139494.1">
    <property type="nucleotide sequence ID" value="NZ_VZOJ01000264.1"/>
</dbReference>
<name>A0A6H9SF83_9BURK</name>
<comment type="caution">
    <text evidence="2">The sequence shown here is derived from an EMBL/GenBank/DDBJ whole genome shotgun (WGS) entry which is preliminary data.</text>
</comment>
<feature type="domain" description="MgsA AAA+ ATPase C-terminal" evidence="1">
    <location>
        <begin position="2"/>
        <end position="42"/>
    </location>
</feature>
<dbReference type="AlphaFoldDB" id="A0A6H9SF83"/>
<dbReference type="SUPFAM" id="SSF48019">
    <property type="entry name" value="post-AAA+ oligomerization domain-like"/>
    <property type="match status" value="1"/>
</dbReference>
<dbReference type="EMBL" id="VZOJ01000264">
    <property type="protein sequence ID" value="KAB0630647.1"/>
    <property type="molecule type" value="Genomic_DNA"/>
</dbReference>
<keyword evidence="3" id="KW-1185">Reference proteome</keyword>
<dbReference type="Gene3D" id="1.10.3710.10">
    <property type="entry name" value="DNA polymerase III clamp loader subunits, C-terminal domain"/>
    <property type="match status" value="1"/>
</dbReference>
<accession>A0A6H9SF83</accession>
<dbReference type="Proteomes" id="UP000430232">
    <property type="component" value="Unassembled WGS sequence"/>
</dbReference>
<proteinExistence type="predicted"/>